<dbReference type="AlphaFoldDB" id="F8NFN2"/>
<evidence type="ECO:0000313" key="1">
    <source>
        <dbReference type="EMBL" id="EGO30872.1"/>
    </source>
</evidence>
<protein>
    <submittedName>
        <fullName evidence="1">Uncharacterized protein</fullName>
    </submittedName>
</protein>
<dbReference type="RefSeq" id="XP_007312756.1">
    <property type="nucleotide sequence ID" value="XM_007312694.1"/>
</dbReference>
<proteinExistence type="predicted"/>
<dbReference type="KEGG" id="sla:SERLADRAFT_432517"/>
<dbReference type="HOGENOM" id="CLU_1993983_0_0_1"/>
<dbReference type="GeneID" id="18814026"/>
<dbReference type="EMBL" id="GL945428">
    <property type="protein sequence ID" value="EGO30872.1"/>
    <property type="molecule type" value="Genomic_DNA"/>
</dbReference>
<accession>F8NFN2</accession>
<reference evidence="1" key="1">
    <citation type="submission" date="2011-04" db="EMBL/GenBank/DDBJ databases">
        <title>Evolution of plant cell wall degrading machinery underlies the functional diversity of forest fungi.</title>
        <authorList>
            <consortium name="US DOE Joint Genome Institute (JGI-PGF)"/>
            <person name="Eastwood D.C."/>
            <person name="Floudas D."/>
            <person name="Binder M."/>
            <person name="Majcherczyk A."/>
            <person name="Schneider P."/>
            <person name="Aerts A."/>
            <person name="Asiegbu F.O."/>
            <person name="Baker S.E."/>
            <person name="Barry K."/>
            <person name="Bendiksby M."/>
            <person name="Blumentritt M."/>
            <person name="Coutinho P.M."/>
            <person name="Cullen D."/>
            <person name="Cullen D."/>
            <person name="Gathman A."/>
            <person name="Goodell B."/>
            <person name="Henrissat B."/>
            <person name="Ihrmark K."/>
            <person name="Kauserud H."/>
            <person name="Kohler A."/>
            <person name="LaButti K."/>
            <person name="Lapidus A."/>
            <person name="Lavin J.L."/>
            <person name="Lee Y.-H."/>
            <person name="Lindquist E."/>
            <person name="Lilly W."/>
            <person name="Lucas S."/>
            <person name="Morin E."/>
            <person name="Murat C."/>
            <person name="Oguiza J.A."/>
            <person name="Park J."/>
            <person name="Pisabarro A.G."/>
            <person name="Riley R."/>
            <person name="Rosling A."/>
            <person name="Salamov A."/>
            <person name="Schmidt O."/>
            <person name="Schmutz J."/>
            <person name="Skrede I."/>
            <person name="Stenlid J."/>
            <person name="Wiebenga A."/>
            <person name="Xie X."/>
            <person name="Kues U."/>
            <person name="Hibbett D.S."/>
            <person name="Hoffmeister D."/>
            <person name="Hogberg N."/>
            <person name="Martin F."/>
            <person name="Grigoriev I.V."/>
            <person name="Watkinson S.C."/>
        </authorList>
    </citation>
    <scope>NUCLEOTIDE SEQUENCE</scope>
    <source>
        <strain evidence="1">S7.9</strain>
    </source>
</reference>
<name>F8NFN2_SERL9</name>
<dbReference type="Proteomes" id="UP000008064">
    <property type="component" value="Unassembled WGS sequence"/>
</dbReference>
<sequence>MQEAKNGVVQGIAAWLLVGLKLEETQIQLQIYAKQINKKGTTTKKLELEERRQHLLSRVDALNLNVEIYLGNIDVVKFLEEVPGWPNSNKVNDAEDINLFDLPGSFNGNDGPIERRKLVLQSNLG</sequence>
<gene>
    <name evidence="1" type="ORF">SERLADRAFT_432517</name>
</gene>
<organism>
    <name type="scientific">Serpula lacrymans var. lacrymans (strain S7.9)</name>
    <name type="common">Dry rot fungus</name>
    <dbReference type="NCBI Taxonomy" id="578457"/>
    <lineage>
        <taxon>Eukaryota</taxon>
        <taxon>Fungi</taxon>
        <taxon>Dikarya</taxon>
        <taxon>Basidiomycota</taxon>
        <taxon>Agaricomycotina</taxon>
        <taxon>Agaricomycetes</taxon>
        <taxon>Agaricomycetidae</taxon>
        <taxon>Boletales</taxon>
        <taxon>Coniophorineae</taxon>
        <taxon>Serpulaceae</taxon>
        <taxon>Serpula</taxon>
    </lineage>
</organism>